<dbReference type="Proteomes" id="UP000799537">
    <property type="component" value="Unassembled WGS sequence"/>
</dbReference>
<dbReference type="EMBL" id="ML993600">
    <property type="protein sequence ID" value="KAF2165321.1"/>
    <property type="molecule type" value="Genomic_DNA"/>
</dbReference>
<evidence type="ECO:0000313" key="1">
    <source>
        <dbReference type="EMBL" id="KAF2165321.1"/>
    </source>
</evidence>
<reference evidence="1" key="1">
    <citation type="journal article" date="2020" name="Stud. Mycol.">
        <title>101 Dothideomycetes genomes: a test case for predicting lifestyles and emergence of pathogens.</title>
        <authorList>
            <person name="Haridas S."/>
            <person name="Albert R."/>
            <person name="Binder M."/>
            <person name="Bloem J."/>
            <person name="Labutti K."/>
            <person name="Salamov A."/>
            <person name="Andreopoulos B."/>
            <person name="Baker S."/>
            <person name="Barry K."/>
            <person name="Bills G."/>
            <person name="Bluhm B."/>
            <person name="Cannon C."/>
            <person name="Castanera R."/>
            <person name="Culley D."/>
            <person name="Daum C."/>
            <person name="Ezra D."/>
            <person name="Gonzalez J."/>
            <person name="Henrissat B."/>
            <person name="Kuo A."/>
            <person name="Liang C."/>
            <person name="Lipzen A."/>
            <person name="Lutzoni F."/>
            <person name="Magnuson J."/>
            <person name="Mondo S."/>
            <person name="Nolan M."/>
            <person name="Ohm R."/>
            <person name="Pangilinan J."/>
            <person name="Park H.-J."/>
            <person name="Ramirez L."/>
            <person name="Alfaro M."/>
            <person name="Sun H."/>
            <person name="Tritt A."/>
            <person name="Yoshinaga Y."/>
            <person name="Zwiers L.-H."/>
            <person name="Turgeon B."/>
            <person name="Goodwin S."/>
            <person name="Spatafora J."/>
            <person name="Crous P."/>
            <person name="Grigoriev I."/>
        </authorList>
    </citation>
    <scope>NUCLEOTIDE SEQUENCE</scope>
    <source>
        <strain evidence="1">ATCC 36951</strain>
    </source>
</reference>
<dbReference type="AlphaFoldDB" id="A0A6A6CE14"/>
<organism evidence="1 2">
    <name type="scientific">Zasmidium cellare ATCC 36951</name>
    <dbReference type="NCBI Taxonomy" id="1080233"/>
    <lineage>
        <taxon>Eukaryota</taxon>
        <taxon>Fungi</taxon>
        <taxon>Dikarya</taxon>
        <taxon>Ascomycota</taxon>
        <taxon>Pezizomycotina</taxon>
        <taxon>Dothideomycetes</taxon>
        <taxon>Dothideomycetidae</taxon>
        <taxon>Mycosphaerellales</taxon>
        <taxon>Mycosphaerellaceae</taxon>
        <taxon>Zasmidium</taxon>
    </lineage>
</organism>
<gene>
    <name evidence="1" type="ORF">M409DRAFT_36933</name>
</gene>
<sequence length="272" mass="30786">MATTTIPTNLPSRYEIRVLGEEHIAWAGAIVMHSNIFHSTLWPVLYPTNKTSRLMAGQKVVDYIVRHQISSGYSLGVFDTEYTFKRPESVPTGGRLYWDLEETDESLDHEQLLEQMDFPLVSVALAFDSFHPLDMEKLKPLINVLPAFATIYSALHELDTRDPASWQAHGPGEVVFRNATSTRRDYEGRGLMGALARYMMRWLAAEGFRGIQIECIADAVEHVWAEPPGPFTAEVVAAFEAGTYEEDDGEGRMVRPMFPAEQRVSKVYCRLR</sequence>
<proteinExistence type="predicted"/>
<keyword evidence="2" id="KW-1185">Reference proteome</keyword>
<accession>A0A6A6CE14</accession>
<dbReference type="Gene3D" id="3.40.630.30">
    <property type="match status" value="1"/>
</dbReference>
<dbReference type="SUPFAM" id="SSF55729">
    <property type="entry name" value="Acyl-CoA N-acyltransferases (Nat)"/>
    <property type="match status" value="1"/>
</dbReference>
<dbReference type="RefSeq" id="XP_033666210.1">
    <property type="nucleotide sequence ID" value="XM_033810643.1"/>
</dbReference>
<evidence type="ECO:0000313" key="2">
    <source>
        <dbReference type="Proteomes" id="UP000799537"/>
    </source>
</evidence>
<dbReference type="OrthoDB" id="5169850at2759"/>
<dbReference type="GeneID" id="54563915"/>
<name>A0A6A6CE14_ZASCE</name>
<dbReference type="InterPro" id="IPR016181">
    <property type="entry name" value="Acyl_CoA_acyltransferase"/>
</dbReference>
<protein>
    <recommendedName>
        <fullName evidence="3">N-acetyltransferase domain-containing protein</fullName>
    </recommendedName>
</protein>
<evidence type="ECO:0008006" key="3">
    <source>
        <dbReference type="Google" id="ProtNLM"/>
    </source>
</evidence>